<keyword evidence="3" id="KW-1185">Reference proteome</keyword>
<dbReference type="Proteomes" id="UP001152130">
    <property type="component" value="Unassembled WGS sequence"/>
</dbReference>
<dbReference type="EMBL" id="JAPDHF010000006">
    <property type="protein sequence ID" value="KAJ4016256.1"/>
    <property type="molecule type" value="Genomic_DNA"/>
</dbReference>
<name>A0A9W8UBE7_9HYPO</name>
<feature type="region of interest" description="Disordered" evidence="1">
    <location>
        <begin position="445"/>
        <end position="468"/>
    </location>
</feature>
<organism evidence="2 3">
    <name type="scientific">Fusarium irregulare</name>
    <dbReference type="NCBI Taxonomy" id="2494466"/>
    <lineage>
        <taxon>Eukaryota</taxon>
        <taxon>Fungi</taxon>
        <taxon>Dikarya</taxon>
        <taxon>Ascomycota</taxon>
        <taxon>Pezizomycotina</taxon>
        <taxon>Sordariomycetes</taxon>
        <taxon>Hypocreomycetidae</taxon>
        <taxon>Hypocreales</taxon>
        <taxon>Nectriaceae</taxon>
        <taxon>Fusarium</taxon>
        <taxon>Fusarium incarnatum-equiseti species complex</taxon>
    </lineage>
</organism>
<proteinExistence type="predicted"/>
<reference evidence="2" key="1">
    <citation type="submission" date="2022-10" db="EMBL/GenBank/DDBJ databases">
        <title>Fusarium specimens isolated from Avocado Roots.</title>
        <authorList>
            <person name="Stajich J."/>
            <person name="Roper C."/>
            <person name="Heimlech-Rivalta G."/>
        </authorList>
    </citation>
    <scope>NUCLEOTIDE SEQUENCE</scope>
    <source>
        <strain evidence="2">CF00143</strain>
    </source>
</reference>
<sequence length="468" mass="52224">MAGVRHAVEFDGGIVMKSLHGMLIPISLRENIVQWHYVYAEDDSQRFTYQQGIAKCPERALMDSVDFETLRSTRAIVGWCSDARKVIGRDDASYSTIGYSTARPFSSSINVSGGALGFQQFGAAQLNFTLGPKDTKVVFQHSGSFHKVLKLAGRSHVLLQDTEEKRAWLVNADDVILHIVQTRLCHDHKRTGPPTLLKYLDTASQTLESNENWQALGSKETVSAMVADTWSMLEMLLDQTTELNQTSDRAVKMPFVKALVGFEFMAVVEERSPLETKEYAAKSNSGGWTRLIRDTGTLVLFAQGFQDLIESSHTRNQCFSWRSIPKGEDYLGTTVSVLEDLYNVAGSKSDHRRLTSSGLYWRSENIVFGRCLEPQTRFCRCNRLQDISHSDSHPSAAPTLESNGGVVFGKPSSYLPLHDDRDKTSFTRLTISNTKSKKRNGETLYTLPNTTISPPVLNAGESHSRIVQ</sequence>
<protein>
    <submittedName>
        <fullName evidence="2">Uncharacterized protein</fullName>
    </submittedName>
</protein>
<evidence type="ECO:0000313" key="3">
    <source>
        <dbReference type="Proteomes" id="UP001152130"/>
    </source>
</evidence>
<dbReference type="AlphaFoldDB" id="A0A9W8UBE7"/>
<evidence type="ECO:0000313" key="2">
    <source>
        <dbReference type="EMBL" id="KAJ4016256.1"/>
    </source>
</evidence>
<gene>
    <name evidence="2" type="ORF">NW766_004448</name>
</gene>
<comment type="caution">
    <text evidence="2">The sequence shown here is derived from an EMBL/GenBank/DDBJ whole genome shotgun (WGS) entry which is preliminary data.</text>
</comment>
<evidence type="ECO:0000256" key="1">
    <source>
        <dbReference type="SAM" id="MobiDB-lite"/>
    </source>
</evidence>
<accession>A0A9W8UBE7</accession>